<evidence type="ECO:0000313" key="2">
    <source>
        <dbReference type="Proteomes" id="UP001327093"/>
    </source>
</evidence>
<evidence type="ECO:0000313" key="1">
    <source>
        <dbReference type="EMBL" id="MEB3371562.1"/>
    </source>
</evidence>
<accession>A0ABU6AJ35</accession>
<sequence length="151" mass="17134">MYTLTVTKTIKAPIGEVFEAYTDHEALSQVPGVRTCRVTRPGATENNGLGAVRELDCGMIQLREEITSFDRPHRMEYRIRNSRPRADHELGLVDFIETPRGTKITWITRFGFRIPVIGKLVDLGFGIGFGIAFRLVLRNVEQRVMASREGR</sequence>
<dbReference type="SUPFAM" id="SSF55961">
    <property type="entry name" value="Bet v1-like"/>
    <property type="match status" value="1"/>
</dbReference>
<dbReference type="InterPro" id="IPR019587">
    <property type="entry name" value="Polyketide_cyclase/dehydratase"/>
</dbReference>
<gene>
    <name evidence="1" type="ORF">R4I43_29580</name>
</gene>
<comment type="caution">
    <text evidence="1">The sequence shown here is derived from an EMBL/GenBank/DDBJ whole genome shotgun (WGS) entry which is preliminary data.</text>
</comment>
<name>A0ABU6AJ35_9PSEU</name>
<dbReference type="RefSeq" id="WP_324268991.1">
    <property type="nucleotide sequence ID" value="NZ_JAWLNX010000030.1"/>
</dbReference>
<dbReference type="InterPro" id="IPR023393">
    <property type="entry name" value="START-like_dom_sf"/>
</dbReference>
<dbReference type="Gene3D" id="3.30.530.20">
    <property type="match status" value="1"/>
</dbReference>
<keyword evidence="2" id="KW-1185">Reference proteome</keyword>
<proteinExistence type="predicted"/>
<dbReference type="Pfam" id="PF10604">
    <property type="entry name" value="Polyketide_cyc2"/>
    <property type="match status" value="1"/>
</dbReference>
<dbReference type="Proteomes" id="UP001327093">
    <property type="component" value="Unassembled WGS sequence"/>
</dbReference>
<protein>
    <submittedName>
        <fullName evidence="1">SRPBCC family protein</fullName>
    </submittedName>
</protein>
<organism evidence="1 2">
    <name type="scientific">Saccharopolyspora mangrovi</name>
    <dbReference type="NCBI Taxonomy" id="3082379"/>
    <lineage>
        <taxon>Bacteria</taxon>
        <taxon>Bacillati</taxon>
        <taxon>Actinomycetota</taxon>
        <taxon>Actinomycetes</taxon>
        <taxon>Pseudonocardiales</taxon>
        <taxon>Pseudonocardiaceae</taxon>
        <taxon>Saccharopolyspora</taxon>
    </lineage>
</organism>
<dbReference type="EMBL" id="JAWLNX010000030">
    <property type="protein sequence ID" value="MEB3371562.1"/>
    <property type="molecule type" value="Genomic_DNA"/>
</dbReference>
<reference evidence="1 2" key="1">
    <citation type="submission" date="2023-10" db="EMBL/GenBank/DDBJ databases">
        <title>Saccharopolyspora sp. nov., isolated from mangrove soil.</title>
        <authorList>
            <person name="Lu Y."/>
            <person name="Liu W."/>
        </authorList>
    </citation>
    <scope>NUCLEOTIDE SEQUENCE [LARGE SCALE GENOMIC DNA]</scope>
    <source>
        <strain evidence="1 2">S2-29</strain>
    </source>
</reference>
<dbReference type="CDD" id="cd07821">
    <property type="entry name" value="PYR_PYL_RCAR_like"/>
    <property type="match status" value="1"/>
</dbReference>